<dbReference type="PANTHER" id="PTHR11986:SF79">
    <property type="entry name" value="ACETYLORNITHINE AMINOTRANSFERASE, MITOCHONDRIAL"/>
    <property type="match status" value="1"/>
</dbReference>
<dbReference type="InterPro" id="IPR015421">
    <property type="entry name" value="PyrdxlP-dep_Trfase_major"/>
</dbReference>
<dbReference type="NCBIfam" id="TIGR00707">
    <property type="entry name" value="argD"/>
    <property type="match status" value="1"/>
</dbReference>
<dbReference type="GO" id="GO:0042802">
    <property type="term" value="F:identical protein binding"/>
    <property type="evidence" value="ECO:0007669"/>
    <property type="project" value="TreeGrafter"/>
</dbReference>
<dbReference type="Gene3D" id="3.90.1150.10">
    <property type="entry name" value="Aspartate Aminotransferase, domain 1"/>
    <property type="match status" value="1"/>
</dbReference>
<feature type="modified residue" description="N6-(pyridoxal phosphate)lysine" evidence="5">
    <location>
        <position position="253"/>
    </location>
</feature>
<feature type="binding site" evidence="5">
    <location>
        <position position="139"/>
    </location>
    <ligand>
        <name>pyridoxal 5'-phosphate</name>
        <dbReference type="ChEBI" id="CHEBI:597326"/>
    </ligand>
</feature>
<organism evidence="6 7">
    <name type="scientific">Suicoccus acidiformans</name>
    <dbReference type="NCBI Taxonomy" id="2036206"/>
    <lineage>
        <taxon>Bacteria</taxon>
        <taxon>Bacillati</taxon>
        <taxon>Bacillota</taxon>
        <taxon>Bacilli</taxon>
        <taxon>Lactobacillales</taxon>
        <taxon>Aerococcaceae</taxon>
        <taxon>Suicoccus</taxon>
    </lineage>
</organism>
<comment type="miscellaneous">
    <text evidence="5">May also have succinyldiaminopimelate aminotransferase activity, thus carrying out the corresponding step in lysine biosynthesis.</text>
</comment>
<feature type="binding site" evidence="5">
    <location>
        <position position="142"/>
    </location>
    <ligand>
        <name>N(2)-acetyl-L-ornithine</name>
        <dbReference type="ChEBI" id="CHEBI:57805"/>
    </ligand>
</feature>
<comment type="pathway">
    <text evidence="5">Amino-acid biosynthesis; L-arginine biosynthesis; N(2)-acetyl-L-ornithine from L-glutamate: step 4/4.</text>
</comment>
<evidence type="ECO:0000256" key="2">
    <source>
        <dbReference type="ARBA" id="ARBA00022605"/>
    </source>
</evidence>
<dbReference type="CDD" id="cd00610">
    <property type="entry name" value="OAT_like"/>
    <property type="match status" value="1"/>
</dbReference>
<dbReference type="InterPro" id="IPR005814">
    <property type="entry name" value="Aminotrans_3"/>
</dbReference>
<keyword evidence="5" id="KW-0055">Arginine biosynthesis</keyword>
<keyword evidence="5" id="KW-0963">Cytoplasm</keyword>
<dbReference type="Pfam" id="PF00202">
    <property type="entry name" value="Aminotran_3"/>
    <property type="match status" value="1"/>
</dbReference>
<dbReference type="Gene3D" id="3.40.640.10">
    <property type="entry name" value="Type I PLP-dependent aspartate aminotransferase-like (Major domain)"/>
    <property type="match status" value="1"/>
</dbReference>
<dbReference type="KEGG" id="abae:CL176_08035"/>
<keyword evidence="2 5" id="KW-0028">Amino-acid biosynthesis</keyword>
<evidence type="ECO:0000313" key="7">
    <source>
        <dbReference type="Proteomes" id="UP000263232"/>
    </source>
</evidence>
<feature type="binding site" evidence="5">
    <location>
        <begin position="106"/>
        <end position="107"/>
    </location>
    <ligand>
        <name>pyridoxal 5'-phosphate</name>
        <dbReference type="ChEBI" id="CHEBI:597326"/>
    </ligand>
</feature>
<name>A0A347WLJ3_9LACT</name>
<proteinExistence type="inferred from homology"/>
<dbReference type="InterPro" id="IPR004636">
    <property type="entry name" value="AcOrn/SuccOrn_fam"/>
</dbReference>
<feature type="binding site" evidence="5">
    <location>
        <begin position="224"/>
        <end position="227"/>
    </location>
    <ligand>
        <name>pyridoxal 5'-phosphate</name>
        <dbReference type="ChEBI" id="CHEBI:597326"/>
    </ligand>
</feature>
<protein>
    <recommendedName>
        <fullName evidence="5">Acetylornithine aminotransferase</fullName>
        <shortName evidence="5">ACOAT</shortName>
        <ecNumber evidence="5">2.6.1.11</ecNumber>
    </recommendedName>
</protein>
<dbReference type="PIRSF" id="PIRSF000521">
    <property type="entry name" value="Transaminase_4ab_Lys_Orn"/>
    <property type="match status" value="1"/>
</dbReference>
<keyword evidence="7" id="KW-1185">Reference proteome</keyword>
<dbReference type="GO" id="GO:0006526">
    <property type="term" value="P:L-arginine biosynthetic process"/>
    <property type="evidence" value="ECO:0007669"/>
    <property type="project" value="UniProtKB-UniRule"/>
</dbReference>
<dbReference type="EC" id="2.6.1.11" evidence="5"/>
<feature type="binding site" evidence="5">
    <location>
        <position position="281"/>
    </location>
    <ligand>
        <name>N(2)-acetyl-L-ornithine</name>
        <dbReference type="ChEBI" id="CHEBI:57805"/>
    </ligand>
</feature>
<dbReference type="RefSeq" id="WP_118990850.1">
    <property type="nucleotide sequence ID" value="NZ_CP023434.1"/>
</dbReference>
<dbReference type="InterPro" id="IPR015422">
    <property type="entry name" value="PyrdxlP-dep_Trfase_small"/>
</dbReference>
<evidence type="ECO:0000256" key="4">
    <source>
        <dbReference type="ARBA" id="ARBA00022898"/>
    </source>
</evidence>
<dbReference type="HAMAP" id="MF_01107">
    <property type="entry name" value="ArgD_aminotrans_3"/>
    <property type="match status" value="1"/>
</dbReference>
<sequence>MAYINQLIQDAQKYLMNTYQPLPLLPNKGIESRLYTEDGSVYIDFLAGISVNNLGYSNKHVQKALHSAVDHLIHTSNYFYIPSQVKAAQLLVEQSFADKVFFSNSGAEANEGALKIARRKAYQQYGPQKNEVIAFTHAFHGRTLATMNMTDNASYREGYGPHPEGFTFVPYNDVKAFSESISERTAAVILEPIQGEGGVHVAHDDFMVALRELTQRFDAALIFDEVQTSMGRTGKLFAYEHWGIEPDIMTLAKALANGVPIGAILAKSDYAEVLTPGSHGTTFGGNPLATSAAVSVMEVMLNEDIPALAAKRGDYLRTGLQRLAQDQPLIQEIRGKGLLIGVELKQAGAAIVQAMLERGFIINCTQGNVLRFLPPLIIREAEIDAMLAALSEVMAKISGQGSHTE</sequence>
<accession>A0A347WLJ3</accession>
<comment type="subunit">
    <text evidence="5">Homodimer.</text>
</comment>
<dbReference type="InterPro" id="IPR050103">
    <property type="entry name" value="Class-III_PLP-dep_AT"/>
</dbReference>
<dbReference type="SUPFAM" id="SSF53383">
    <property type="entry name" value="PLP-dependent transferases"/>
    <property type="match status" value="1"/>
</dbReference>
<dbReference type="GO" id="GO:0030170">
    <property type="term" value="F:pyridoxal phosphate binding"/>
    <property type="evidence" value="ECO:0007669"/>
    <property type="project" value="InterPro"/>
</dbReference>
<dbReference type="Proteomes" id="UP000263232">
    <property type="component" value="Chromosome"/>
</dbReference>
<evidence type="ECO:0000256" key="1">
    <source>
        <dbReference type="ARBA" id="ARBA00022576"/>
    </source>
</evidence>
<dbReference type="OrthoDB" id="9807885at2"/>
<dbReference type="FunFam" id="3.40.640.10:FF:000004">
    <property type="entry name" value="Acetylornithine aminotransferase"/>
    <property type="match status" value="1"/>
</dbReference>
<dbReference type="GO" id="GO:0005737">
    <property type="term" value="C:cytoplasm"/>
    <property type="evidence" value="ECO:0007669"/>
    <property type="project" value="UniProtKB-SubCell"/>
</dbReference>
<dbReference type="EMBL" id="CP023434">
    <property type="protein sequence ID" value="AXY25950.1"/>
    <property type="molecule type" value="Genomic_DNA"/>
</dbReference>
<keyword evidence="3 5" id="KW-0808">Transferase</keyword>
<reference evidence="6 7" key="1">
    <citation type="submission" date="2017-09" db="EMBL/GenBank/DDBJ databases">
        <title>Complete genome sequence of Oxytococcus suis strain ZY16052.</title>
        <authorList>
            <person name="Li F."/>
        </authorList>
    </citation>
    <scope>NUCLEOTIDE SEQUENCE [LARGE SCALE GENOMIC DNA]</scope>
    <source>
        <strain evidence="6 7">ZY16052</strain>
    </source>
</reference>
<dbReference type="InterPro" id="IPR015424">
    <property type="entry name" value="PyrdxlP-dep_Trfase"/>
</dbReference>
<dbReference type="PANTHER" id="PTHR11986">
    <property type="entry name" value="AMINOTRANSFERASE CLASS III"/>
    <property type="match status" value="1"/>
</dbReference>
<gene>
    <name evidence="5" type="primary">argD</name>
    <name evidence="6" type="ORF">CL176_08035</name>
</gene>
<keyword evidence="1 5" id="KW-0032">Aminotransferase</keyword>
<dbReference type="UniPathway" id="UPA00068">
    <property type="reaction ID" value="UER00109"/>
</dbReference>
<dbReference type="NCBIfam" id="NF002325">
    <property type="entry name" value="PRK01278.1"/>
    <property type="match status" value="1"/>
</dbReference>
<evidence type="ECO:0000256" key="3">
    <source>
        <dbReference type="ARBA" id="ARBA00022679"/>
    </source>
</evidence>
<evidence type="ECO:0000313" key="6">
    <source>
        <dbReference type="EMBL" id="AXY25950.1"/>
    </source>
</evidence>
<feature type="binding site" evidence="5">
    <location>
        <position position="282"/>
    </location>
    <ligand>
        <name>pyridoxal 5'-phosphate</name>
        <dbReference type="ChEBI" id="CHEBI:597326"/>
    </ligand>
</feature>
<comment type="subcellular location">
    <subcellularLocation>
        <location evidence="5">Cytoplasm</location>
    </subcellularLocation>
</comment>
<comment type="catalytic activity">
    <reaction evidence="5">
        <text>N(2)-acetyl-L-ornithine + 2-oxoglutarate = N-acetyl-L-glutamate 5-semialdehyde + L-glutamate</text>
        <dbReference type="Rhea" id="RHEA:18049"/>
        <dbReference type="ChEBI" id="CHEBI:16810"/>
        <dbReference type="ChEBI" id="CHEBI:29123"/>
        <dbReference type="ChEBI" id="CHEBI:29985"/>
        <dbReference type="ChEBI" id="CHEBI:57805"/>
        <dbReference type="EC" id="2.6.1.11"/>
    </reaction>
</comment>
<dbReference type="GO" id="GO:0003992">
    <property type="term" value="F:N2-acetyl-L-ornithine:2-oxoglutarate 5-aminotransferase activity"/>
    <property type="evidence" value="ECO:0007669"/>
    <property type="project" value="UniProtKB-UniRule"/>
</dbReference>
<keyword evidence="4 5" id="KW-0663">Pyridoxal phosphate</keyword>
<dbReference type="AlphaFoldDB" id="A0A347WLJ3"/>
<comment type="similarity">
    <text evidence="5">Belongs to the class-III pyridoxal-phosphate-dependent aminotransferase family. ArgD subfamily.</text>
</comment>
<comment type="cofactor">
    <cofactor evidence="5">
        <name>pyridoxal 5'-phosphate</name>
        <dbReference type="ChEBI" id="CHEBI:597326"/>
    </cofactor>
    <text evidence="5">Binds 1 pyridoxal phosphate per subunit.</text>
</comment>
<evidence type="ECO:0000256" key="5">
    <source>
        <dbReference type="HAMAP-Rule" id="MF_01107"/>
    </source>
</evidence>